<reference evidence="2" key="1">
    <citation type="journal article" date="2022" name="Microb. Genom.">
        <title>A global pangenome for the wheat fungal pathogen Pyrenophora tritici-repentis and prediction of effector protein structural homology.</title>
        <authorList>
            <person name="Moolhuijzen P.M."/>
            <person name="See P.T."/>
            <person name="Shi G."/>
            <person name="Powell H.R."/>
            <person name="Cockram J."/>
            <person name="Jorgensen L.N."/>
            <person name="Benslimane H."/>
            <person name="Strelkov S.E."/>
            <person name="Turner J."/>
            <person name="Liu Z."/>
            <person name="Moffat C.S."/>
        </authorList>
    </citation>
    <scope>NUCLEOTIDE SEQUENCE [LARGE SCALE GENOMIC DNA]</scope>
</reference>
<evidence type="ECO:0000313" key="1">
    <source>
        <dbReference type="EMBL" id="KAI1513877.1"/>
    </source>
</evidence>
<keyword evidence="2" id="KW-1185">Reference proteome</keyword>
<evidence type="ECO:0000313" key="2">
    <source>
        <dbReference type="Proteomes" id="UP000249757"/>
    </source>
</evidence>
<name>A0A2W1H270_9PLEO</name>
<dbReference type="OrthoDB" id="5335493at2759"/>
<comment type="caution">
    <text evidence="1">The sequence shown here is derived from an EMBL/GenBank/DDBJ whole genome shotgun (WGS) entry which is preliminary data.</text>
</comment>
<protein>
    <submittedName>
        <fullName evidence="1">Uncharacterized protein</fullName>
    </submittedName>
</protein>
<organism evidence="1 2">
    <name type="scientific">Pyrenophora tritici-repentis</name>
    <dbReference type="NCBI Taxonomy" id="45151"/>
    <lineage>
        <taxon>Eukaryota</taxon>
        <taxon>Fungi</taxon>
        <taxon>Dikarya</taxon>
        <taxon>Ascomycota</taxon>
        <taxon>Pezizomycotina</taxon>
        <taxon>Dothideomycetes</taxon>
        <taxon>Pleosporomycetidae</taxon>
        <taxon>Pleosporales</taxon>
        <taxon>Pleosporineae</taxon>
        <taxon>Pleosporaceae</taxon>
        <taxon>Pyrenophora</taxon>
    </lineage>
</organism>
<dbReference type="Proteomes" id="UP000249757">
    <property type="component" value="Unassembled WGS sequence"/>
</dbReference>
<gene>
    <name evidence="1" type="ORF">Ptr86124_007779</name>
</gene>
<accession>A0A2W1H270</accession>
<dbReference type="OMA" id="SCQKKWI"/>
<proteinExistence type="predicted"/>
<dbReference type="EMBL" id="NRDI02000009">
    <property type="protein sequence ID" value="KAI1513877.1"/>
    <property type="molecule type" value="Genomic_DNA"/>
</dbReference>
<sequence length="484" mass="56006">MAQTQAEPIMAQAQTESIIAALHDFIQQERKRNFHFLDRHSHLYMQQEELLIVTQVNADDVEDLHSIRAAEMAGMKDKLFKLFEPLRGNESERVVAVLIRPGDAVVVENIVIVQFGLTNNHVRQERAVDWLRFTYCGDDDNGTWAMPSSEEQYGEQYLWWNSTGQTFRFLDLPAELRANICLQSLGPVVVPDRIAARWHYKDRLTLGSGLSIGDSNRFGITRDPDIESPNLSILRVNKQIHQEAREVAMRDTTKRFSFLRGLRTGPHTSVNRIFRAAVNFPPDPKFLRKVQLEMTAAQYFAFIGYVPKKEDPFARTRTTFVSFSALQNFRNLATLDFRFISPKHPSAKCPFVVIYDRMFPLEHSCQKKWIDLFFTLAFDTLRTLITSRPITVTTSGCIKTSSKVYWEHVFNDKNEDHTAEIQGMEERARRNKNNNDEPLECECSYPCAGDLEPGVKLFECEDWVYKRIEGLHEMREGVYWGFDD</sequence>
<dbReference type="AlphaFoldDB" id="A0A2W1H270"/>